<feature type="domain" description="NAD(P)-binding" evidence="11">
    <location>
        <begin position="21"/>
        <end position="371"/>
    </location>
</feature>
<comment type="function">
    <text evidence="7">Mutarotase converts alpha-aldose to the beta-anomer. It is active on D-glucose, L-arabinose, D-xylose, D-galactose, maltose and lactose.</text>
</comment>
<evidence type="ECO:0000256" key="9">
    <source>
        <dbReference type="ARBA" id="ARBA00038238"/>
    </source>
</evidence>
<dbReference type="InterPro" id="IPR005886">
    <property type="entry name" value="UDP_G4E"/>
</dbReference>
<dbReference type="PANTHER" id="PTHR43725:SF47">
    <property type="entry name" value="UDP-GLUCOSE 4-EPIMERASE"/>
    <property type="match status" value="1"/>
</dbReference>
<dbReference type="EMBL" id="CP144527">
    <property type="protein sequence ID" value="WWC72375.1"/>
    <property type="molecule type" value="Genomic_DNA"/>
</dbReference>
<dbReference type="CDD" id="cd05247">
    <property type="entry name" value="UDP_G4E_1_SDR_e"/>
    <property type="match status" value="1"/>
</dbReference>
<sequence>MTQQPQPYLNGHSHSLKRVVVTGGLGYIGSHVVVSLLLTGQYQPIVIDNCHNCYPEALNRCAEIARDELGPDAPQPILHNVDLRNAEAVEDVFSQYDTKGGIWAVIHLAALKAVGESGEIPLSYYRVNVGGSISLFESMARHNVQNLVFSSSATVYGTPEVIPILETSPLLPASCYGRTKAMVEEIIQDLCKVQNKDGQGSLRAVSVRYFNPAGAHPSGKLGEEPRGKPGNLLPLLAQIAIGREKSQLKIFGTDFPTPDGTCVRDYLHILDLAHGHVLALDALAVPTSEKNIFSNCDAESGSFRSFNLGKGKGMSVLNMIDAMRKATGYDYQYEIVGRRRGDVPDLTADTTLAEKELGFVATRNLEEMCRDLWNFQTKHANGYGTA</sequence>
<comment type="cofactor">
    <cofactor evidence="2 10">
        <name>NAD(+)</name>
        <dbReference type="ChEBI" id="CHEBI:57540"/>
    </cofactor>
</comment>
<evidence type="ECO:0000256" key="4">
    <source>
        <dbReference type="ARBA" id="ARBA00005028"/>
    </source>
</evidence>
<dbReference type="Proteomes" id="UP000094020">
    <property type="component" value="Chromosome 9"/>
</dbReference>
<dbReference type="GO" id="GO:0005829">
    <property type="term" value="C:cytosol"/>
    <property type="evidence" value="ECO:0007669"/>
    <property type="project" value="TreeGrafter"/>
</dbReference>
<evidence type="ECO:0000313" key="12">
    <source>
        <dbReference type="EMBL" id="OCF46752.1"/>
    </source>
</evidence>
<evidence type="ECO:0000256" key="1">
    <source>
        <dbReference type="ARBA" id="ARBA00000083"/>
    </source>
</evidence>
<dbReference type="InterPro" id="IPR036291">
    <property type="entry name" value="NAD(P)-bd_dom_sf"/>
</dbReference>
<evidence type="ECO:0000256" key="10">
    <source>
        <dbReference type="RuleBase" id="RU366046"/>
    </source>
</evidence>
<evidence type="ECO:0000259" key="11">
    <source>
        <dbReference type="Pfam" id="PF16363"/>
    </source>
</evidence>
<dbReference type="SUPFAM" id="SSF51735">
    <property type="entry name" value="NAD(P)-binding Rossmann-fold domains"/>
    <property type="match status" value="1"/>
</dbReference>
<evidence type="ECO:0000256" key="5">
    <source>
        <dbReference type="ARBA" id="ARBA00023027"/>
    </source>
</evidence>
<evidence type="ECO:0000313" key="13">
    <source>
        <dbReference type="EMBL" id="WWC72375.1"/>
    </source>
</evidence>
<evidence type="ECO:0000256" key="6">
    <source>
        <dbReference type="ARBA" id="ARBA00023235"/>
    </source>
</evidence>
<reference evidence="13" key="4">
    <citation type="submission" date="2024-02" db="EMBL/GenBank/DDBJ databases">
        <title>Comparative genomics of Cryptococcus and Kwoniella reveals pathogenesis evolution and contrasting modes of karyotype evolution via chromosome fusion or intercentromeric recombination.</title>
        <authorList>
            <person name="Coelho M.A."/>
            <person name="David-Palma M."/>
            <person name="Shea T."/>
            <person name="Bowers K."/>
            <person name="McGinley-Smith S."/>
            <person name="Mohammad A.W."/>
            <person name="Gnirke A."/>
            <person name="Yurkov A.M."/>
            <person name="Nowrousian M."/>
            <person name="Sun S."/>
            <person name="Cuomo C.A."/>
            <person name="Heitman J."/>
        </authorList>
    </citation>
    <scope>NUCLEOTIDE SEQUENCE</scope>
    <source>
        <strain evidence="13">CBS 10737</strain>
    </source>
</reference>
<evidence type="ECO:0000256" key="8">
    <source>
        <dbReference type="ARBA" id="ARBA00037955"/>
    </source>
</evidence>
<comment type="pathway">
    <text evidence="3 10">Carbohydrate metabolism; galactose metabolism.</text>
</comment>
<dbReference type="NCBIfam" id="TIGR01179">
    <property type="entry name" value="galE"/>
    <property type="match status" value="1"/>
</dbReference>
<organism evidence="12">
    <name type="scientific">Kwoniella pini CBS 10737</name>
    <dbReference type="NCBI Taxonomy" id="1296096"/>
    <lineage>
        <taxon>Eukaryota</taxon>
        <taxon>Fungi</taxon>
        <taxon>Dikarya</taxon>
        <taxon>Basidiomycota</taxon>
        <taxon>Agaricomycotina</taxon>
        <taxon>Tremellomycetes</taxon>
        <taxon>Tremellales</taxon>
        <taxon>Cryptococcaceae</taxon>
        <taxon>Kwoniella</taxon>
    </lineage>
</organism>
<protein>
    <recommendedName>
        <fullName evidence="10">UDP-glucose 4-epimerase</fullName>
        <ecNumber evidence="10">5.1.3.2</ecNumber>
    </recommendedName>
</protein>
<proteinExistence type="inferred from homology"/>
<dbReference type="EMBL" id="KI894015">
    <property type="protein sequence ID" value="OCF46752.1"/>
    <property type="molecule type" value="Genomic_DNA"/>
</dbReference>
<keyword evidence="6 10" id="KW-0413">Isomerase</keyword>
<evidence type="ECO:0000313" key="14">
    <source>
        <dbReference type="Proteomes" id="UP000094020"/>
    </source>
</evidence>
<dbReference type="OrthoDB" id="9402762at2759"/>
<dbReference type="Gene3D" id="3.40.50.720">
    <property type="entry name" value="NAD(P)-binding Rossmann-like Domain"/>
    <property type="match status" value="1"/>
</dbReference>
<dbReference type="KEGG" id="kpin:30175508"/>
<comment type="similarity">
    <text evidence="9">In the C-terminal section; belongs to the aldose epimerase family.</text>
</comment>
<dbReference type="UniPathway" id="UPA00214"/>
<gene>
    <name evidence="12" type="ORF">I206_07139</name>
    <name evidence="13" type="ORF">I206_106337</name>
</gene>
<dbReference type="GO" id="GO:0003978">
    <property type="term" value="F:UDP-glucose 4-epimerase activity"/>
    <property type="evidence" value="ECO:0007669"/>
    <property type="project" value="UniProtKB-UniRule"/>
</dbReference>
<keyword evidence="5 10" id="KW-0520">NAD</keyword>
<dbReference type="PRINTS" id="PR01713">
    <property type="entry name" value="NUCEPIMERASE"/>
</dbReference>
<reference evidence="12" key="1">
    <citation type="submission" date="2013-07" db="EMBL/GenBank/DDBJ databases">
        <title>The Genome Sequence of Cryptococcus pinus CBS10737.</title>
        <authorList>
            <consortium name="The Broad Institute Genome Sequencing Platform"/>
            <person name="Cuomo C."/>
            <person name="Litvintseva A."/>
            <person name="Chen Y."/>
            <person name="Heitman J."/>
            <person name="Sun S."/>
            <person name="Springer D."/>
            <person name="Dromer F."/>
            <person name="Young S.K."/>
            <person name="Zeng Q."/>
            <person name="Gargeya S."/>
            <person name="Fitzgerald M."/>
            <person name="Abouelleil A."/>
            <person name="Alvarado L."/>
            <person name="Berlin A.M."/>
            <person name="Chapman S.B."/>
            <person name="Dewar J."/>
            <person name="Goldberg J."/>
            <person name="Griggs A."/>
            <person name="Gujja S."/>
            <person name="Hansen M."/>
            <person name="Howarth C."/>
            <person name="Imamovic A."/>
            <person name="Larimer J."/>
            <person name="McCowan C."/>
            <person name="Murphy C."/>
            <person name="Pearson M."/>
            <person name="Priest M."/>
            <person name="Roberts A."/>
            <person name="Saif S."/>
            <person name="Shea T."/>
            <person name="Sykes S."/>
            <person name="Wortman J."/>
            <person name="Nusbaum C."/>
            <person name="Birren B."/>
        </authorList>
    </citation>
    <scope>NUCLEOTIDE SEQUENCE [LARGE SCALE GENOMIC DNA]</scope>
    <source>
        <strain evidence="12">CBS 10737</strain>
    </source>
</reference>
<reference evidence="12" key="3">
    <citation type="submission" date="2016-07" db="EMBL/GenBank/DDBJ databases">
        <title>Evolution of pathogenesis and genome organization in the Tremellales.</title>
        <authorList>
            <person name="Cuomo C."/>
            <person name="Litvintseva A."/>
            <person name="Heitman J."/>
            <person name="Chen Y."/>
            <person name="Sun S."/>
            <person name="Springer D."/>
            <person name="Dromer F."/>
            <person name="Young S."/>
            <person name="Zeng Q."/>
            <person name="Chapman S."/>
            <person name="Gujja S."/>
            <person name="Saif S."/>
            <person name="Birren B."/>
        </authorList>
    </citation>
    <scope>NUCLEOTIDE SEQUENCE</scope>
    <source>
        <strain evidence="12">CBS 10737</strain>
    </source>
</reference>
<dbReference type="Pfam" id="PF16363">
    <property type="entry name" value="GDP_Man_Dehyd"/>
    <property type="match status" value="1"/>
</dbReference>
<evidence type="ECO:0000256" key="3">
    <source>
        <dbReference type="ARBA" id="ARBA00004947"/>
    </source>
</evidence>
<comment type="similarity">
    <text evidence="8">In the N-terminal section; belongs to the NAD(P)-dependent epimerase/dehydratase family.</text>
</comment>
<comment type="similarity">
    <text evidence="10">Belongs to the NAD(P)-dependent epimerase/dehydratase family.</text>
</comment>
<comment type="catalytic activity">
    <reaction evidence="1 10">
        <text>UDP-alpha-D-glucose = UDP-alpha-D-galactose</text>
        <dbReference type="Rhea" id="RHEA:22168"/>
        <dbReference type="ChEBI" id="CHEBI:58885"/>
        <dbReference type="ChEBI" id="CHEBI:66914"/>
        <dbReference type="EC" id="5.1.3.2"/>
    </reaction>
</comment>
<dbReference type="STRING" id="1296096.A0A1B9HU06"/>
<name>A0A1B9HU06_9TREE</name>
<dbReference type="GeneID" id="30175508"/>
<accession>A0A1B9HU06</accession>
<evidence type="ECO:0000256" key="7">
    <source>
        <dbReference type="ARBA" id="ARBA00037676"/>
    </source>
</evidence>
<dbReference type="Gene3D" id="3.90.25.10">
    <property type="entry name" value="UDP-galactose 4-epimerase, domain 1"/>
    <property type="match status" value="1"/>
</dbReference>
<evidence type="ECO:0000256" key="2">
    <source>
        <dbReference type="ARBA" id="ARBA00001911"/>
    </source>
</evidence>
<dbReference type="EC" id="5.1.3.2" evidence="10"/>
<comment type="subunit">
    <text evidence="10">Homodimer.</text>
</comment>
<dbReference type="GO" id="GO:0006012">
    <property type="term" value="P:galactose metabolic process"/>
    <property type="evidence" value="ECO:0007669"/>
    <property type="project" value="UniProtKB-UniPathway"/>
</dbReference>
<keyword evidence="14" id="KW-1185">Reference proteome</keyword>
<dbReference type="PANTHER" id="PTHR43725">
    <property type="entry name" value="UDP-GLUCOSE 4-EPIMERASE"/>
    <property type="match status" value="1"/>
</dbReference>
<dbReference type="InterPro" id="IPR016040">
    <property type="entry name" value="NAD(P)-bd_dom"/>
</dbReference>
<reference evidence="13" key="2">
    <citation type="submission" date="2013-07" db="EMBL/GenBank/DDBJ databases">
        <authorList>
            <consortium name="The Broad Institute Genome Sequencing Platform"/>
            <person name="Cuomo C."/>
            <person name="Litvintseva A."/>
            <person name="Chen Y."/>
            <person name="Heitman J."/>
            <person name="Sun S."/>
            <person name="Springer D."/>
            <person name="Dromer F."/>
            <person name="Young S.K."/>
            <person name="Zeng Q."/>
            <person name="Gargeya S."/>
            <person name="Fitzgerald M."/>
            <person name="Abouelleil A."/>
            <person name="Alvarado L."/>
            <person name="Berlin A.M."/>
            <person name="Chapman S.B."/>
            <person name="Dewar J."/>
            <person name="Goldberg J."/>
            <person name="Griggs A."/>
            <person name="Gujja S."/>
            <person name="Hansen M."/>
            <person name="Howarth C."/>
            <person name="Imamovic A."/>
            <person name="Larimer J."/>
            <person name="McCowan C."/>
            <person name="Murphy C."/>
            <person name="Pearson M."/>
            <person name="Priest M."/>
            <person name="Roberts A."/>
            <person name="Saif S."/>
            <person name="Shea T."/>
            <person name="Sykes S."/>
            <person name="Wortman J."/>
            <person name="Nusbaum C."/>
            <person name="Birren B."/>
        </authorList>
    </citation>
    <scope>NUCLEOTIDE SEQUENCE</scope>
    <source>
        <strain evidence="13">CBS 10737</strain>
    </source>
</reference>
<keyword evidence="10" id="KW-0119">Carbohydrate metabolism</keyword>
<comment type="pathway">
    <text evidence="4">Carbohydrate metabolism; hexose metabolism.</text>
</comment>
<dbReference type="AlphaFoldDB" id="A0A1B9HU06"/>
<dbReference type="RefSeq" id="XP_019007971.1">
    <property type="nucleotide sequence ID" value="XM_019158833.1"/>
</dbReference>